<dbReference type="EMBL" id="BRXY01000324">
    <property type="protein sequence ID" value="GMH87202.1"/>
    <property type="molecule type" value="Genomic_DNA"/>
</dbReference>
<feature type="region of interest" description="Disordered" evidence="1">
    <location>
        <begin position="440"/>
        <end position="475"/>
    </location>
</feature>
<proteinExistence type="predicted"/>
<feature type="compositionally biased region" description="Low complexity" evidence="1">
    <location>
        <begin position="21"/>
        <end position="41"/>
    </location>
</feature>
<accession>A0A9W7BGF7</accession>
<evidence type="ECO:0000313" key="2">
    <source>
        <dbReference type="EMBL" id="GMH87202.1"/>
    </source>
</evidence>
<keyword evidence="3" id="KW-1185">Reference proteome</keyword>
<evidence type="ECO:0000256" key="1">
    <source>
        <dbReference type="SAM" id="MobiDB-lite"/>
    </source>
</evidence>
<comment type="caution">
    <text evidence="2">The sequence shown here is derived from an EMBL/GenBank/DDBJ whole genome shotgun (WGS) entry which is preliminary data.</text>
</comment>
<gene>
    <name evidence="2" type="ORF">TrST_g6237</name>
</gene>
<protein>
    <submittedName>
        <fullName evidence="2">Uncharacterized protein</fullName>
    </submittedName>
</protein>
<name>A0A9W7BGF7_9STRA</name>
<organism evidence="2 3">
    <name type="scientific">Triparma strigata</name>
    <dbReference type="NCBI Taxonomy" id="1606541"/>
    <lineage>
        <taxon>Eukaryota</taxon>
        <taxon>Sar</taxon>
        <taxon>Stramenopiles</taxon>
        <taxon>Ochrophyta</taxon>
        <taxon>Bolidophyceae</taxon>
        <taxon>Parmales</taxon>
        <taxon>Triparmaceae</taxon>
        <taxon>Triparma</taxon>
    </lineage>
</organism>
<dbReference type="AlphaFoldDB" id="A0A9W7BGF7"/>
<dbReference type="Proteomes" id="UP001165085">
    <property type="component" value="Unassembled WGS sequence"/>
</dbReference>
<reference evidence="3" key="1">
    <citation type="journal article" date="2023" name="Commun. Biol.">
        <title>Genome analysis of Parmales, the sister group of diatoms, reveals the evolutionary specialization of diatoms from phago-mixotrophs to photoautotrophs.</title>
        <authorList>
            <person name="Ban H."/>
            <person name="Sato S."/>
            <person name="Yoshikawa S."/>
            <person name="Yamada K."/>
            <person name="Nakamura Y."/>
            <person name="Ichinomiya M."/>
            <person name="Sato N."/>
            <person name="Blanc-Mathieu R."/>
            <person name="Endo H."/>
            <person name="Kuwata A."/>
            <person name="Ogata H."/>
        </authorList>
    </citation>
    <scope>NUCLEOTIDE SEQUENCE [LARGE SCALE GENOMIC DNA]</scope>
    <source>
        <strain evidence="3">NIES 3701</strain>
    </source>
</reference>
<dbReference type="OrthoDB" id="46254at2759"/>
<sequence>MNNSDDPDAIKASGTKEPNIRSMRSSASMTSHSPSTKTPKSAMSPDSFEPSPMPSLEFKPPGLLKSISLSYAPGKLPTCYKCKMLTLPRDVCRVDKGHTALPWSNGFICLITDDTVLAPHPPNSAPAPVLPSPHAKRLFLLDECNYHVEELKDKYDFSTKLEGTFNMETSVCEECRVNVKTKTHCREKNKHTEMPWDVTYVYVTLKKDLTVVEENETTIAAKHVSGRRLVFSRALLISTSSGQVTTKALNIKRPGSTLAEKQAERQAEKSLKREPATKFLDNARPSKMPMLQAQLTTGANVGYVLPNAPPTMTMGGMQYAPMGFQVGMNQRFVGMPSGMQVIMPGMQPGVNLGYATPVMMMGMPMHKQLNQFQMLQGQHQQQQMQLYQQMQQHQIQQQILNQKKQFDFINGHRERERALLDNKLERERLKEGKNAIQHNIFSAEEAKVEEAPKDQSTNAAKEEKENATEKNAPSK</sequence>
<evidence type="ECO:0000313" key="3">
    <source>
        <dbReference type="Proteomes" id="UP001165085"/>
    </source>
</evidence>
<feature type="region of interest" description="Disordered" evidence="1">
    <location>
        <begin position="1"/>
        <end position="55"/>
    </location>
</feature>
<feature type="compositionally biased region" description="Basic and acidic residues" evidence="1">
    <location>
        <begin position="444"/>
        <end position="453"/>
    </location>
</feature>